<dbReference type="EMBL" id="JANBUM010000233">
    <property type="protein sequence ID" value="KAJ2780840.1"/>
    <property type="molecule type" value="Genomic_DNA"/>
</dbReference>
<dbReference type="Proteomes" id="UP001140172">
    <property type="component" value="Unassembled WGS sequence"/>
</dbReference>
<evidence type="ECO:0000256" key="1">
    <source>
        <dbReference type="SAM" id="MobiDB-lite"/>
    </source>
</evidence>
<evidence type="ECO:0000313" key="3">
    <source>
        <dbReference type="EMBL" id="KAJ2780840.1"/>
    </source>
</evidence>
<dbReference type="AlphaFoldDB" id="A0A9W8HEG0"/>
<accession>A0A9W8HEG0</accession>
<evidence type="ECO:0000313" key="4">
    <source>
        <dbReference type="Proteomes" id="UP001140172"/>
    </source>
</evidence>
<protein>
    <recommendedName>
        <fullName evidence="2">C2H2-type domain-containing protein</fullName>
    </recommendedName>
</protein>
<dbReference type="InterPro" id="IPR013087">
    <property type="entry name" value="Znf_C2H2_type"/>
</dbReference>
<gene>
    <name evidence="3" type="ORF">GGI15_003406</name>
</gene>
<dbReference type="PROSITE" id="PS00028">
    <property type="entry name" value="ZINC_FINGER_C2H2_1"/>
    <property type="match status" value="1"/>
</dbReference>
<comment type="caution">
    <text evidence="3">The sequence shown here is derived from an EMBL/GenBank/DDBJ whole genome shotgun (WGS) entry which is preliminary data.</text>
</comment>
<proteinExistence type="predicted"/>
<feature type="region of interest" description="Disordered" evidence="1">
    <location>
        <begin position="101"/>
        <end position="139"/>
    </location>
</feature>
<reference evidence="3" key="1">
    <citation type="submission" date="2022-07" db="EMBL/GenBank/DDBJ databases">
        <title>Phylogenomic reconstructions and comparative analyses of Kickxellomycotina fungi.</title>
        <authorList>
            <person name="Reynolds N.K."/>
            <person name="Stajich J.E."/>
            <person name="Barry K."/>
            <person name="Grigoriev I.V."/>
            <person name="Crous P."/>
            <person name="Smith M.E."/>
        </authorList>
    </citation>
    <scope>NUCLEOTIDE SEQUENCE</scope>
    <source>
        <strain evidence="3">BCRC 34489</strain>
    </source>
</reference>
<evidence type="ECO:0000259" key="2">
    <source>
        <dbReference type="PROSITE" id="PS00028"/>
    </source>
</evidence>
<name>A0A9W8HEG0_9FUNG</name>
<feature type="compositionally biased region" description="Polar residues" evidence="1">
    <location>
        <begin position="101"/>
        <end position="124"/>
    </location>
</feature>
<keyword evidence="4" id="KW-1185">Reference proteome</keyword>
<dbReference type="OrthoDB" id="5542533at2759"/>
<organism evidence="3 4">
    <name type="scientific">Coemansia interrupta</name>
    <dbReference type="NCBI Taxonomy" id="1126814"/>
    <lineage>
        <taxon>Eukaryota</taxon>
        <taxon>Fungi</taxon>
        <taxon>Fungi incertae sedis</taxon>
        <taxon>Zoopagomycota</taxon>
        <taxon>Kickxellomycotina</taxon>
        <taxon>Kickxellomycetes</taxon>
        <taxon>Kickxellales</taxon>
        <taxon>Kickxellaceae</taxon>
        <taxon>Coemansia</taxon>
    </lineage>
</organism>
<sequence>MSLGVTCDGPAEPSVASTLLHRLGYKRPRARVGSCNDLFAQSILVPTPPTITRIDAPHAEPTLPSLDIAQIIRHKDEHTAAYAALHGIMPETPASALSAQTVVDSDGHSATTSADRSSTETTVRLPSVDYPPRPATQQRTRATSFDLFSRPSTAQAAAECTGRRLRHDYFRVATMDGQPVVPRVYRCPIAMCGLPFGRFELLQGHWTEHPWNRGGILTPVCDGGVRRLGWWEHKRRFFASLVKGRSFPEFPEDSRAEAQGRRRSKSIDEACRSDYGDISLLGSRTYHVSPRVVPMWQVAQWEDSLREKC</sequence>
<feature type="domain" description="C2H2-type" evidence="2">
    <location>
        <begin position="187"/>
        <end position="209"/>
    </location>
</feature>